<evidence type="ECO:0000259" key="1">
    <source>
        <dbReference type="PROSITE" id="PS51186"/>
    </source>
</evidence>
<feature type="domain" description="N-acetyltransferase" evidence="1">
    <location>
        <begin position="1"/>
        <end position="153"/>
    </location>
</feature>
<dbReference type="Proteomes" id="UP000185151">
    <property type="component" value="Unassembled WGS sequence"/>
</dbReference>
<name>A0A1N6L6P7_9BURK</name>
<keyword evidence="3" id="KW-1185">Reference proteome</keyword>
<dbReference type="RefSeq" id="WP_074301129.1">
    <property type="nucleotide sequence ID" value="NZ_FSRU01000002.1"/>
</dbReference>
<gene>
    <name evidence="2" type="ORF">SAMN05444165_6267</name>
</gene>
<dbReference type="InterPro" id="IPR016181">
    <property type="entry name" value="Acyl_CoA_acyltransferase"/>
</dbReference>
<dbReference type="Pfam" id="PF13673">
    <property type="entry name" value="Acetyltransf_10"/>
    <property type="match status" value="1"/>
</dbReference>
<protein>
    <submittedName>
        <fullName evidence="2">Acetyltransferase (GNAT) domain-containing protein</fullName>
    </submittedName>
</protein>
<evidence type="ECO:0000313" key="2">
    <source>
        <dbReference type="EMBL" id="SIO64461.1"/>
    </source>
</evidence>
<dbReference type="CDD" id="cd04301">
    <property type="entry name" value="NAT_SF"/>
    <property type="match status" value="1"/>
</dbReference>
<dbReference type="AlphaFoldDB" id="A0A1N6L6P7"/>
<accession>A0A1N6L6P7</accession>
<evidence type="ECO:0000313" key="3">
    <source>
        <dbReference type="Proteomes" id="UP000185151"/>
    </source>
</evidence>
<reference evidence="2 3" key="1">
    <citation type="submission" date="2016-11" db="EMBL/GenBank/DDBJ databases">
        <authorList>
            <person name="Jaros S."/>
            <person name="Januszkiewicz K."/>
            <person name="Wedrychowicz H."/>
        </authorList>
    </citation>
    <scope>NUCLEOTIDE SEQUENCE [LARGE SCALE GENOMIC DNA]</scope>
    <source>
        <strain evidence="2 3">GAS95</strain>
    </source>
</reference>
<proteinExistence type="predicted"/>
<dbReference type="EMBL" id="FSRU01000002">
    <property type="protein sequence ID" value="SIO64461.1"/>
    <property type="molecule type" value="Genomic_DNA"/>
</dbReference>
<dbReference type="PROSITE" id="PS51186">
    <property type="entry name" value="GNAT"/>
    <property type="match status" value="1"/>
</dbReference>
<dbReference type="Gene3D" id="3.40.630.30">
    <property type="match status" value="1"/>
</dbReference>
<dbReference type="OrthoDB" id="1178186at2"/>
<dbReference type="InterPro" id="IPR000182">
    <property type="entry name" value="GNAT_dom"/>
</dbReference>
<dbReference type="SUPFAM" id="SSF55729">
    <property type="entry name" value="Acyl-CoA N-acyltransferases (Nat)"/>
    <property type="match status" value="1"/>
</dbReference>
<sequence length="161" mass="17995">MSQHRTLFSVCSVPAEWVYPLRSAVLLEGRSDSCRFRGDDEASTLHLAVYQDERIVAVATVCREALSGSVSDAEWRLRGIAVEEGLRGYGLGRLLVKLCLDHVQKEGGRLAWCTARETARKFYELLDFVSFTPPFTLPSRAGVRFYEMHHVLPGGHGPDVD</sequence>
<organism evidence="2 3">
    <name type="scientific">Paraburkholderia phenazinium</name>
    <dbReference type="NCBI Taxonomy" id="60549"/>
    <lineage>
        <taxon>Bacteria</taxon>
        <taxon>Pseudomonadati</taxon>
        <taxon>Pseudomonadota</taxon>
        <taxon>Betaproteobacteria</taxon>
        <taxon>Burkholderiales</taxon>
        <taxon>Burkholderiaceae</taxon>
        <taxon>Paraburkholderia</taxon>
    </lineage>
</organism>
<keyword evidence="2" id="KW-0808">Transferase</keyword>
<dbReference type="GO" id="GO:0016747">
    <property type="term" value="F:acyltransferase activity, transferring groups other than amino-acyl groups"/>
    <property type="evidence" value="ECO:0007669"/>
    <property type="project" value="InterPro"/>
</dbReference>